<evidence type="ECO:0000259" key="15">
    <source>
        <dbReference type="PROSITE" id="PS51068"/>
    </source>
</evidence>
<evidence type="ECO:0000256" key="7">
    <source>
        <dbReference type="ARBA" id="ARBA00022833"/>
    </source>
</evidence>
<gene>
    <name evidence="16" type="ORF">F8O05_01235</name>
</gene>
<keyword evidence="5 13" id="KW-0863">Zinc-finger</keyword>
<dbReference type="Gene3D" id="3.20.190.10">
    <property type="entry name" value="MutM-like, N-terminal"/>
    <property type="match status" value="1"/>
</dbReference>
<protein>
    <recommendedName>
        <fullName evidence="2">DNA-(apurinic or apyrimidinic site) lyase</fullName>
        <ecNumber evidence="2">4.2.99.18</ecNumber>
    </recommendedName>
</protein>
<sequence>MPEGDSAYRAAKNLHRSLTGRSVNRFELRVPKLATASLLGEEIRGVDARGKHVLLRIGEYTVQSHFGMDGSWRIVPPASAARAAGRRPRRGPTIAWPAAHRIRAIIGTDAAIALGIDLAKLDMWPTADEEEHLGWLGPDLLAETPDLAEAIRRIQQQPDREITAALLDQRNLAGLGNEYVTEMCFLLGVLPSRTVRECGDIAEWVRLGRRLLLANRDRVDRTFTGDLRRPTYVFGRAGQPCRRCGTIILEGKHASGSKQPGATVRNAAWCPNCQC</sequence>
<keyword evidence="6" id="KW-0378">Hydrolase</keyword>
<dbReference type="SMART" id="SM00898">
    <property type="entry name" value="Fapy_DNA_glyco"/>
    <property type="match status" value="1"/>
</dbReference>
<evidence type="ECO:0000256" key="8">
    <source>
        <dbReference type="ARBA" id="ARBA00023125"/>
    </source>
</evidence>
<keyword evidence="11" id="KW-0511">Multifunctional enzyme</keyword>
<dbReference type="Pfam" id="PF06831">
    <property type="entry name" value="H2TH"/>
    <property type="match status" value="1"/>
</dbReference>
<dbReference type="PANTHER" id="PTHR42697:SF1">
    <property type="entry name" value="ENDONUCLEASE 8"/>
    <property type="match status" value="1"/>
</dbReference>
<feature type="domain" description="FPG-type" evidence="14">
    <location>
        <begin position="232"/>
        <end position="275"/>
    </location>
</feature>
<dbReference type="GO" id="GO:0003684">
    <property type="term" value="F:damaged DNA binding"/>
    <property type="evidence" value="ECO:0007669"/>
    <property type="project" value="InterPro"/>
</dbReference>
<dbReference type="InterPro" id="IPR010979">
    <property type="entry name" value="Ribosomal_uS13-like_H2TH"/>
</dbReference>
<accession>A0A7J5BF79</accession>
<evidence type="ECO:0000256" key="1">
    <source>
        <dbReference type="ARBA" id="ARBA00009409"/>
    </source>
</evidence>
<dbReference type="Gene3D" id="1.10.8.50">
    <property type="match status" value="1"/>
</dbReference>
<dbReference type="SUPFAM" id="SSF57716">
    <property type="entry name" value="Glucocorticoid receptor-like (DNA-binding domain)"/>
    <property type="match status" value="1"/>
</dbReference>
<dbReference type="GO" id="GO:0000703">
    <property type="term" value="F:oxidized pyrimidine nucleobase lesion DNA N-glycosylase activity"/>
    <property type="evidence" value="ECO:0007669"/>
    <property type="project" value="TreeGrafter"/>
</dbReference>
<evidence type="ECO:0000256" key="3">
    <source>
        <dbReference type="ARBA" id="ARBA00022723"/>
    </source>
</evidence>
<keyword evidence="3" id="KW-0479">Metal-binding</keyword>
<keyword evidence="9" id="KW-0234">DNA repair</keyword>
<dbReference type="EC" id="4.2.99.18" evidence="2"/>
<feature type="domain" description="Formamidopyrimidine-DNA glycosylase catalytic" evidence="15">
    <location>
        <begin position="2"/>
        <end position="92"/>
    </location>
</feature>
<evidence type="ECO:0000256" key="9">
    <source>
        <dbReference type="ARBA" id="ARBA00023204"/>
    </source>
</evidence>
<dbReference type="SMART" id="SM01232">
    <property type="entry name" value="H2TH"/>
    <property type="match status" value="1"/>
</dbReference>
<comment type="similarity">
    <text evidence="1">Belongs to the FPG family.</text>
</comment>
<evidence type="ECO:0000256" key="12">
    <source>
        <dbReference type="ARBA" id="ARBA00023295"/>
    </source>
</evidence>
<dbReference type="AlphaFoldDB" id="A0A7J5BF79"/>
<organism evidence="16 17">
    <name type="scientific">Gulosibacter chungangensis</name>
    <dbReference type="NCBI Taxonomy" id="979746"/>
    <lineage>
        <taxon>Bacteria</taxon>
        <taxon>Bacillati</taxon>
        <taxon>Actinomycetota</taxon>
        <taxon>Actinomycetes</taxon>
        <taxon>Micrococcales</taxon>
        <taxon>Microbacteriaceae</taxon>
        <taxon>Gulosibacter</taxon>
    </lineage>
</organism>
<evidence type="ECO:0000259" key="14">
    <source>
        <dbReference type="PROSITE" id="PS51066"/>
    </source>
</evidence>
<dbReference type="GO" id="GO:0008270">
    <property type="term" value="F:zinc ion binding"/>
    <property type="evidence" value="ECO:0007669"/>
    <property type="project" value="UniProtKB-KW"/>
</dbReference>
<evidence type="ECO:0000256" key="6">
    <source>
        <dbReference type="ARBA" id="ARBA00022801"/>
    </source>
</evidence>
<reference evidence="16 17" key="1">
    <citation type="submission" date="2019-09" db="EMBL/GenBank/DDBJ databases">
        <title>Phylogeny of genus Pseudoclavibacter and closely related genus.</title>
        <authorList>
            <person name="Li Y."/>
        </authorList>
    </citation>
    <scope>NUCLEOTIDE SEQUENCE [LARGE SCALE GENOMIC DNA]</scope>
    <source>
        <strain evidence="16 17">KCTC 13959</strain>
    </source>
</reference>
<dbReference type="GO" id="GO:0140078">
    <property type="term" value="F:class I DNA-(apurinic or apyrimidinic site) endonuclease activity"/>
    <property type="evidence" value="ECO:0007669"/>
    <property type="project" value="UniProtKB-EC"/>
</dbReference>
<evidence type="ECO:0000256" key="4">
    <source>
        <dbReference type="ARBA" id="ARBA00022763"/>
    </source>
</evidence>
<dbReference type="RefSeq" id="WP_158050933.1">
    <property type="nucleotide sequence ID" value="NZ_WBKB01000001.1"/>
</dbReference>
<dbReference type="Proteomes" id="UP000433493">
    <property type="component" value="Unassembled WGS sequence"/>
</dbReference>
<evidence type="ECO:0000256" key="13">
    <source>
        <dbReference type="PROSITE-ProRule" id="PRU00391"/>
    </source>
</evidence>
<dbReference type="SUPFAM" id="SSF81624">
    <property type="entry name" value="N-terminal domain of MutM-like DNA repair proteins"/>
    <property type="match status" value="1"/>
</dbReference>
<keyword evidence="4" id="KW-0227">DNA damage</keyword>
<dbReference type="SUPFAM" id="SSF46946">
    <property type="entry name" value="S13-like H2TH domain"/>
    <property type="match status" value="1"/>
</dbReference>
<keyword evidence="17" id="KW-1185">Reference proteome</keyword>
<proteinExistence type="inferred from homology"/>
<dbReference type="Pfam" id="PF01149">
    <property type="entry name" value="Fapy_DNA_glyco"/>
    <property type="match status" value="1"/>
</dbReference>
<dbReference type="EMBL" id="WBKB01000001">
    <property type="protein sequence ID" value="KAB1644921.1"/>
    <property type="molecule type" value="Genomic_DNA"/>
</dbReference>
<dbReference type="GO" id="GO:0006284">
    <property type="term" value="P:base-excision repair"/>
    <property type="evidence" value="ECO:0007669"/>
    <property type="project" value="InterPro"/>
</dbReference>
<keyword evidence="10" id="KW-0456">Lyase</keyword>
<dbReference type="InterPro" id="IPR012319">
    <property type="entry name" value="FPG_cat"/>
</dbReference>
<comment type="caution">
    <text evidence="16">The sequence shown here is derived from an EMBL/GenBank/DDBJ whole genome shotgun (WGS) entry which is preliminary data.</text>
</comment>
<evidence type="ECO:0000256" key="5">
    <source>
        <dbReference type="ARBA" id="ARBA00022771"/>
    </source>
</evidence>
<name>A0A7J5BF79_9MICO</name>
<keyword evidence="8" id="KW-0238">DNA-binding</keyword>
<dbReference type="PROSITE" id="PS51066">
    <property type="entry name" value="ZF_FPG_2"/>
    <property type="match status" value="1"/>
</dbReference>
<dbReference type="InterPro" id="IPR000214">
    <property type="entry name" value="Znf_DNA_glyclase/AP_lyase"/>
</dbReference>
<evidence type="ECO:0000256" key="10">
    <source>
        <dbReference type="ARBA" id="ARBA00023239"/>
    </source>
</evidence>
<dbReference type="InterPro" id="IPR035937">
    <property type="entry name" value="FPG_N"/>
</dbReference>
<evidence type="ECO:0000313" key="16">
    <source>
        <dbReference type="EMBL" id="KAB1644921.1"/>
    </source>
</evidence>
<dbReference type="PANTHER" id="PTHR42697">
    <property type="entry name" value="ENDONUCLEASE 8"/>
    <property type="match status" value="1"/>
</dbReference>
<keyword evidence="12" id="KW-0326">Glycosidase</keyword>
<dbReference type="InterPro" id="IPR015886">
    <property type="entry name" value="H2TH_FPG"/>
</dbReference>
<evidence type="ECO:0000313" key="17">
    <source>
        <dbReference type="Proteomes" id="UP000433493"/>
    </source>
</evidence>
<dbReference type="OrthoDB" id="9800855at2"/>
<evidence type="ECO:0000256" key="2">
    <source>
        <dbReference type="ARBA" id="ARBA00012720"/>
    </source>
</evidence>
<dbReference type="PROSITE" id="PS51068">
    <property type="entry name" value="FPG_CAT"/>
    <property type="match status" value="1"/>
</dbReference>
<evidence type="ECO:0000256" key="11">
    <source>
        <dbReference type="ARBA" id="ARBA00023268"/>
    </source>
</evidence>
<keyword evidence="7" id="KW-0862">Zinc</keyword>